<dbReference type="GO" id="GO:0008104">
    <property type="term" value="P:intracellular protein localization"/>
    <property type="evidence" value="ECO:0007669"/>
    <property type="project" value="TreeGrafter"/>
</dbReference>
<comment type="caution">
    <text evidence="5">The sequence shown here is derived from an EMBL/GenBank/DDBJ whole genome shotgun (WGS) entry which is preliminary data.</text>
</comment>
<dbReference type="GO" id="GO:0005938">
    <property type="term" value="C:cell cortex"/>
    <property type="evidence" value="ECO:0007669"/>
    <property type="project" value="TreeGrafter"/>
</dbReference>
<dbReference type="PANTHER" id="PTHR16484:SF4">
    <property type="entry name" value="PARTITIONING DEFECTIVE 3 HOMOLOG B"/>
    <property type="match status" value="1"/>
</dbReference>
<dbReference type="GO" id="GO:0007155">
    <property type="term" value="P:cell adhesion"/>
    <property type="evidence" value="ECO:0007669"/>
    <property type="project" value="TreeGrafter"/>
</dbReference>
<keyword evidence="1" id="KW-0132">Cell division</keyword>
<feature type="domain" description="Par3/HAL N-terminal" evidence="4">
    <location>
        <begin position="124"/>
        <end position="197"/>
    </location>
</feature>
<dbReference type="AlphaFoldDB" id="A0A151N9C4"/>
<dbReference type="GO" id="GO:0000226">
    <property type="term" value="P:microtubule cytoskeleton organization"/>
    <property type="evidence" value="ECO:0007669"/>
    <property type="project" value="TreeGrafter"/>
</dbReference>
<reference evidence="5 6" key="1">
    <citation type="journal article" date="2012" name="Genome Biol.">
        <title>Sequencing three crocodilian genomes to illuminate the evolution of archosaurs and amniotes.</title>
        <authorList>
            <person name="St John J.A."/>
            <person name="Braun E.L."/>
            <person name="Isberg S.R."/>
            <person name="Miles L.G."/>
            <person name="Chong A.Y."/>
            <person name="Gongora J."/>
            <person name="Dalzell P."/>
            <person name="Moran C."/>
            <person name="Bed'hom B."/>
            <person name="Abzhanov A."/>
            <person name="Burgess S.C."/>
            <person name="Cooksey A.M."/>
            <person name="Castoe T.A."/>
            <person name="Crawford N.G."/>
            <person name="Densmore L.D."/>
            <person name="Drew J.C."/>
            <person name="Edwards S.V."/>
            <person name="Faircloth B.C."/>
            <person name="Fujita M.K."/>
            <person name="Greenwold M.J."/>
            <person name="Hoffmann F.G."/>
            <person name="Howard J.M."/>
            <person name="Iguchi T."/>
            <person name="Janes D.E."/>
            <person name="Khan S.Y."/>
            <person name="Kohno S."/>
            <person name="de Koning A.J."/>
            <person name="Lance S.L."/>
            <person name="McCarthy F.M."/>
            <person name="McCormack J.E."/>
            <person name="Merchant M.E."/>
            <person name="Peterson D.G."/>
            <person name="Pollock D.D."/>
            <person name="Pourmand N."/>
            <person name="Raney B.J."/>
            <person name="Roessler K.A."/>
            <person name="Sanford J.R."/>
            <person name="Sawyer R.H."/>
            <person name="Schmidt C.J."/>
            <person name="Triplett E.W."/>
            <person name="Tuberville T.D."/>
            <person name="Venegas-Anaya M."/>
            <person name="Howard J.T."/>
            <person name="Jarvis E.D."/>
            <person name="Guillette L.J.Jr."/>
            <person name="Glenn T.C."/>
            <person name="Green R.E."/>
            <person name="Ray D.A."/>
        </authorList>
    </citation>
    <scope>NUCLEOTIDE SEQUENCE [LARGE SCALE GENOMIC DNA]</scope>
    <source>
        <strain evidence="5">KSC_2009_1</strain>
    </source>
</reference>
<proteinExistence type="predicted"/>
<evidence type="ECO:0000256" key="2">
    <source>
        <dbReference type="ARBA" id="ARBA00022737"/>
    </source>
</evidence>
<keyword evidence="2" id="KW-0677">Repeat</keyword>
<accession>A0A151N9C4</accession>
<evidence type="ECO:0000313" key="6">
    <source>
        <dbReference type="Proteomes" id="UP000050525"/>
    </source>
</evidence>
<dbReference type="Proteomes" id="UP000050525">
    <property type="component" value="Unassembled WGS sequence"/>
</dbReference>
<dbReference type="FunFam" id="3.10.20.90:FF:000017">
    <property type="entry name" value="partitioning defective 3 homolog isoform X2"/>
    <property type="match status" value="1"/>
</dbReference>
<dbReference type="GO" id="GO:0035091">
    <property type="term" value="F:phosphatidylinositol binding"/>
    <property type="evidence" value="ECO:0007669"/>
    <property type="project" value="TreeGrafter"/>
</dbReference>
<dbReference type="InterPro" id="IPR052213">
    <property type="entry name" value="PAR3"/>
</dbReference>
<sequence length="198" mass="22039">MMALMIAQPSPAPEGSQWVGKPRLLQLQGGGAGTLRYPTHSQPAQPSLRKVMQVVTLGFLKKSLTLSRKQKEQYVLYTRRGGIFAVEKIAFNIRNEAETGTKNLTHSISISLCSWPCLAPLVEMKVTVCFGKTGIVVPCKDGQLRVCDLTQQALQRYLKTKEKDPAYWVNIHHLEYTDGGILDPDDVLADVVEDKDKE</sequence>
<dbReference type="GO" id="GO:0016324">
    <property type="term" value="C:apical plasma membrane"/>
    <property type="evidence" value="ECO:0007669"/>
    <property type="project" value="TreeGrafter"/>
</dbReference>
<dbReference type="GO" id="GO:0030010">
    <property type="term" value="P:establishment of cell polarity"/>
    <property type="evidence" value="ECO:0007669"/>
    <property type="project" value="TreeGrafter"/>
</dbReference>
<dbReference type="GO" id="GO:0051660">
    <property type="term" value="P:establishment of centrosome localization"/>
    <property type="evidence" value="ECO:0007669"/>
    <property type="project" value="TreeGrafter"/>
</dbReference>
<evidence type="ECO:0000256" key="3">
    <source>
        <dbReference type="ARBA" id="ARBA00023306"/>
    </source>
</evidence>
<evidence type="ECO:0000313" key="5">
    <source>
        <dbReference type="EMBL" id="KYO33414.1"/>
    </source>
</evidence>
<dbReference type="Pfam" id="PF12053">
    <property type="entry name" value="Par3_HAL_N_term"/>
    <property type="match status" value="1"/>
</dbReference>
<gene>
    <name evidence="5" type="ORF">Y1Q_0008635</name>
</gene>
<dbReference type="EMBL" id="AKHW03003682">
    <property type="protein sequence ID" value="KYO33414.1"/>
    <property type="molecule type" value="Genomic_DNA"/>
</dbReference>
<dbReference type="InterPro" id="IPR021922">
    <property type="entry name" value="Par3/HAL_N"/>
</dbReference>
<dbReference type="STRING" id="8496.A0A151N9C4"/>
<dbReference type="Gene3D" id="3.10.20.90">
    <property type="entry name" value="Phosphatidylinositol 3-kinase Catalytic Subunit, Chain A, domain 1"/>
    <property type="match status" value="1"/>
</dbReference>
<dbReference type="PANTHER" id="PTHR16484">
    <property type="entry name" value="PARTITIONING DEFECTIVE 3 RELATED"/>
    <property type="match status" value="1"/>
</dbReference>
<keyword evidence="3" id="KW-0131">Cell cycle</keyword>
<protein>
    <recommendedName>
        <fullName evidence="4">Par3/HAL N-terminal domain-containing protein</fullName>
    </recommendedName>
</protein>
<keyword evidence="6" id="KW-1185">Reference proteome</keyword>
<evidence type="ECO:0000256" key="1">
    <source>
        <dbReference type="ARBA" id="ARBA00022618"/>
    </source>
</evidence>
<dbReference type="GO" id="GO:0051301">
    <property type="term" value="P:cell division"/>
    <property type="evidence" value="ECO:0007669"/>
    <property type="project" value="UniProtKB-KW"/>
</dbReference>
<name>A0A151N9C4_ALLMI</name>
<evidence type="ECO:0000259" key="4">
    <source>
        <dbReference type="Pfam" id="PF12053"/>
    </source>
</evidence>
<dbReference type="GO" id="GO:0043296">
    <property type="term" value="C:apical junction complex"/>
    <property type="evidence" value="ECO:0007669"/>
    <property type="project" value="TreeGrafter"/>
</dbReference>
<dbReference type="GO" id="GO:0005912">
    <property type="term" value="C:adherens junction"/>
    <property type="evidence" value="ECO:0007669"/>
    <property type="project" value="TreeGrafter"/>
</dbReference>
<organism evidence="5 6">
    <name type="scientific">Alligator mississippiensis</name>
    <name type="common">American alligator</name>
    <dbReference type="NCBI Taxonomy" id="8496"/>
    <lineage>
        <taxon>Eukaryota</taxon>
        <taxon>Metazoa</taxon>
        <taxon>Chordata</taxon>
        <taxon>Craniata</taxon>
        <taxon>Vertebrata</taxon>
        <taxon>Euteleostomi</taxon>
        <taxon>Archelosauria</taxon>
        <taxon>Archosauria</taxon>
        <taxon>Crocodylia</taxon>
        <taxon>Alligatoridae</taxon>
        <taxon>Alligatorinae</taxon>
        <taxon>Alligator</taxon>
    </lineage>
</organism>
<dbReference type="GO" id="GO:0045197">
    <property type="term" value="P:establishment or maintenance of epithelial cell apical/basal polarity"/>
    <property type="evidence" value="ECO:0007669"/>
    <property type="project" value="TreeGrafter"/>
</dbReference>